<dbReference type="RefSeq" id="WP_170033510.1">
    <property type="nucleotide sequence ID" value="NZ_JABDTL010000001.1"/>
</dbReference>
<dbReference type="Proteomes" id="UP000582837">
    <property type="component" value="Unassembled WGS sequence"/>
</dbReference>
<proteinExistence type="predicted"/>
<dbReference type="InterPro" id="IPR038493">
    <property type="entry name" value="MqsR_sf"/>
</dbReference>
<keyword evidence="2" id="KW-1185">Reference proteome</keyword>
<dbReference type="AlphaFoldDB" id="A0A841GZ42"/>
<evidence type="ECO:0008006" key="3">
    <source>
        <dbReference type="Google" id="ProtNLM"/>
    </source>
</evidence>
<evidence type="ECO:0000313" key="2">
    <source>
        <dbReference type="Proteomes" id="UP000582837"/>
    </source>
</evidence>
<dbReference type="GO" id="GO:0044010">
    <property type="term" value="P:single-species biofilm formation"/>
    <property type="evidence" value="ECO:0007669"/>
    <property type="project" value="InterPro"/>
</dbReference>
<comment type="caution">
    <text evidence="1">The sequence shown here is derived from an EMBL/GenBank/DDBJ whole genome shotgun (WGS) entry which is preliminary data.</text>
</comment>
<evidence type="ECO:0000313" key="1">
    <source>
        <dbReference type="EMBL" id="MBB6071023.1"/>
    </source>
</evidence>
<reference evidence="1 2" key="1">
    <citation type="submission" date="2020-08" db="EMBL/GenBank/DDBJ databases">
        <title>Genomic Encyclopedia of Type Strains, Phase IV (KMG-IV): sequencing the most valuable type-strain genomes for metagenomic binning, comparative biology and taxonomic classification.</title>
        <authorList>
            <person name="Goeker M."/>
        </authorList>
    </citation>
    <scope>NUCLEOTIDE SEQUENCE [LARGE SCALE GENOMIC DNA]</scope>
    <source>
        <strain evidence="1 2">DSM 29007</strain>
    </source>
</reference>
<dbReference type="GO" id="GO:0009372">
    <property type="term" value="P:quorum sensing"/>
    <property type="evidence" value="ECO:0007669"/>
    <property type="project" value="InterPro"/>
</dbReference>
<protein>
    <recommendedName>
        <fullName evidence="3">Type II toxin-antitoxin system MqsR family toxin</fullName>
    </recommendedName>
</protein>
<dbReference type="GO" id="GO:0017148">
    <property type="term" value="P:negative regulation of translation"/>
    <property type="evidence" value="ECO:0007669"/>
    <property type="project" value="InterPro"/>
</dbReference>
<dbReference type="Pfam" id="PF15723">
    <property type="entry name" value="MqsR_toxin"/>
    <property type="match status" value="1"/>
</dbReference>
<dbReference type="CDD" id="cd12869">
    <property type="entry name" value="MqsR"/>
    <property type="match status" value="1"/>
</dbReference>
<sequence length="100" mass="11541">MRGTPTYDLQEIQRLVAAGPGSYRITDAARMGAAGLKCREPEILDGVRSLRPEHFYKSMESEQLDGYWQDVYRLPFAGSLVYLKVQIYRNRAVVIQFKRK</sequence>
<dbReference type="InterPro" id="IPR031451">
    <property type="entry name" value="MqsR_toxin"/>
</dbReference>
<accession>A0A841GZ42</accession>
<gene>
    <name evidence="1" type="ORF">HNQ61_002645</name>
</gene>
<name>A0A841GZ42_9BACT</name>
<dbReference type="EMBL" id="JACHIA010000006">
    <property type="protein sequence ID" value="MBB6071023.1"/>
    <property type="molecule type" value="Genomic_DNA"/>
</dbReference>
<organism evidence="1 2">
    <name type="scientific">Longimicrobium terrae</name>
    <dbReference type="NCBI Taxonomy" id="1639882"/>
    <lineage>
        <taxon>Bacteria</taxon>
        <taxon>Pseudomonadati</taxon>
        <taxon>Gemmatimonadota</taxon>
        <taxon>Longimicrobiia</taxon>
        <taxon>Longimicrobiales</taxon>
        <taxon>Longimicrobiaceae</taxon>
        <taxon>Longimicrobium</taxon>
    </lineage>
</organism>
<dbReference type="Gene3D" id="3.30.2310.40">
    <property type="match status" value="1"/>
</dbReference>